<evidence type="ECO:0000313" key="1">
    <source>
        <dbReference type="EMBL" id="EDW25969.1"/>
    </source>
</evidence>
<dbReference type="EMBL" id="CH479190">
    <property type="protein sequence ID" value="EDW25969.1"/>
    <property type="molecule type" value="Genomic_DNA"/>
</dbReference>
<proteinExistence type="predicted"/>
<name>B4GTU9_DROPE</name>
<dbReference type="AlphaFoldDB" id="B4GTU9"/>
<reference evidence="1 2" key="1">
    <citation type="journal article" date="2007" name="Nature">
        <title>Evolution of genes and genomes on the Drosophila phylogeny.</title>
        <authorList>
            <consortium name="Drosophila 12 Genomes Consortium"/>
            <person name="Clark A.G."/>
            <person name="Eisen M.B."/>
            <person name="Smith D.R."/>
            <person name="Bergman C.M."/>
            <person name="Oliver B."/>
            <person name="Markow T.A."/>
            <person name="Kaufman T.C."/>
            <person name="Kellis M."/>
            <person name="Gelbart W."/>
            <person name="Iyer V.N."/>
            <person name="Pollard D.A."/>
            <person name="Sackton T.B."/>
            <person name="Larracuente A.M."/>
            <person name="Singh N.D."/>
            <person name="Abad J.P."/>
            <person name="Abt D.N."/>
            <person name="Adryan B."/>
            <person name="Aguade M."/>
            <person name="Akashi H."/>
            <person name="Anderson W.W."/>
            <person name="Aquadro C.F."/>
            <person name="Ardell D.H."/>
            <person name="Arguello R."/>
            <person name="Artieri C.G."/>
            <person name="Barbash D.A."/>
            <person name="Barker D."/>
            <person name="Barsanti P."/>
            <person name="Batterham P."/>
            <person name="Batzoglou S."/>
            <person name="Begun D."/>
            <person name="Bhutkar A."/>
            <person name="Blanco E."/>
            <person name="Bosak S.A."/>
            <person name="Bradley R.K."/>
            <person name="Brand A.D."/>
            <person name="Brent M.R."/>
            <person name="Brooks A.N."/>
            <person name="Brown R.H."/>
            <person name="Butlin R.K."/>
            <person name="Caggese C."/>
            <person name="Calvi B.R."/>
            <person name="Bernardo de Carvalho A."/>
            <person name="Caspi A."/>
            <person name="Castrezana S."/>
            <person name="Celniker S.E."/>
            <person name="Chang J.L."/>
            <person name="Chapple C."/>
            <person name="Chatterji S."/>
            <person name="Chinwalla A."/>
            <person name="Civetta A."/>
            <person name="Clifton S.W."/>
            <person name="Comeron J.M."/>
            <person name="Costello J.C."/>
            <person name="Coyne J.A."/>
            <person name="Daub J."/>
            <person name="David R.G."/>
            <person name="Delcher A.L."/>
            <person name="Delehaunty K."/>
            <person name="Do C.B."/>
            <person name="Ebling H."/>
            <person name="Edwards K."/>
            <person name="Eickbush T."/>
            <person name="Evans J.D."/>
            <person name="Filipski A."/>
            <person name="Findeiss S."/>
            <person name="Freyhult E."/>
            <person name="Fulton L."/>
            <person name="Fulton R."/>
            <person name="Garcia A.C."/>
            <person name="Gardiner A."/>
            <person name="Garfield D.A."/>
            <person name="Garvin B.E."/>
            <person name="Gibson G."/>
            <person name="Gilbert D."/>
            <person name="Gnerre S."/>
            <person name="Godfrey J."/>
            <person name="Good R."/>
            <person name="Gotea V."/>
            <person name="Gravely B."/>
            <person name="Greenberg A.J."/>
            <person name="Griffiths-Jones S."/>
            <person name="Gross S."/>
            <person name="Guigo R."/>
            <person name="Gustafson E.A."/>
            <person name="Haerty W."/>
            <person name="Hahn M.W."/>
            <person name="Halligan D.L."/>
            <person name="Halpern A.L."/>
            <person name="Halter G.M."/>
            <person name="Han M.V."/>
            <person name="Heger A."/>
            <person name="Hillier L."/>
            <person name="Hinrichs A.S."/>
            <person name="Holmes I."/>
            <person name="Hoskins R.A."/>
            <person name="Hubisz M.J."/>
            <person name="Hultmark D."/>
            <person name="Huntley M.A."/>
            <person name="Jaffe D.B."/>
            <person name="Jagadeeshan S."/>
            <person name="Jeck W.R."/>
            <person name="Johnson J."/>
            <person name="Jones C.D."/>
            <person name="Jordan W.C."/>
            <person name="Karpen G.H."/>
            <person name="Kataoka E."/>
            <person name="Keightley P.D."/>
            <person name="Kheradpour P."/>
            <person name="Kirkness E.F."/>
            <person name="Koerich L.B."/>
            <person name="Kristiansen K."/>
            <person name="Kudrna D."/>
            <person name="Kulathinal R.J."/>
            <person name="Kumar S."/>
            <person name="Kwok R."/>
            <person name="Lander E."/>
            <person name="Langley C.H."/>
            <person name="Lapoint R."/>
            <person name="Lazzaro B.P."/>
            <person name="Lee S.J."/>
            <person name="Levesque L."/>
            <person name="Li R."/>
            <person name="Lin C.F."/>
            <person name="Lin M.F."/>
            <person name="Lindblad-Toh K."/>
            <person name="Llopart A."/>
            <person name="Long M."/>
            <person name="Low L."/>
            <person name="Lozovsky E."/>
            <person name="Lu J."/>
            <person name="Luo M."/>
            <person name="Machado C.A."/>
            <person name="Makalowski W."/>
            <person name="Marzo M."/>
            <person name="Matsuda M."/>
            <person name="Matzkin L."/>
            <person name="McAllister B."/>
            <person name="McBride C.S."/>
            <person name="McKernan B."/>
            <person name="McKernan K."/>
            <person name="Mendez-Lago M."/>
            <person name="Minx P."/>
            <person name="Mollenhauer M.U."/>
            <person name="Montooth K."/>
            <person name="Mount S.M."/>
            <person name="Mu X."/>
            <person name="Myers E."/>
            <person name="Negre B."/>
            <person name="Newfeld S."/>
            <person name="Nielsen R."/>
            <person name="Noor M.A."/>
            <person name="O'Grady P."/>
            <person name="Pachter L."/>
            <person name="Papaceit M."/>
            <person name="Parisi M.J."/>
            <person name="Parisi M."/>
            <person name="Parts L."/>
            <person name="Pedersen J.S."/>
            <person name="Pesole G."/>
            <person name="Phillippy A.M."/>
            <person name="Ponting C.P."/>
            <person name="Pop M."/>
            <person name="Porcelli D."/>
            <person name="Powell J.R."/>
            <person name="Prohaska S."/>
            <person name="Pruitt K."/>
            <person name="Puig M."/>
            <person name="Quesneville H."/>
            <person name="Ram K.R."/>
            <person name="Rand D."/>
            <person name="Rasmussen M.D."/>
            <person name="Reed L.K."/>
            <person name="Reenan R."/>
            <person name="Reily A."/>
            <person name="Remington K.A."/>
            <person name="Rieger T.T."/>
            <person name="Ritchie M.G."/>
            <person name="Robin C."/>
            <person name="Rogers Y.H."/>
            <person name="Rohde C."/>
            <person name="Rozas J."/>
            <person name="Rubenfield M.J."/>
            <person name="Ruiz A."/>
            <person name="Russo S."/>
            <person name="Salzberg S.L."/>
            <person name="Sanchez-Gracia A."/>
            <person name="Saranga D.J."/>
            <person name="Sato H."/>
            <person name="Schaeffer S.W."/>
            <person name="Schatz M.C."/>
            <person name="Schlenke T."/>
            <person name="Schwartz R."/>
            <person name="Segarra C."/>
            <person name="Singh R.S."/>
            <person name="Sirot L."/>
            <person name="Sirota M."/>
            <person name="Sisneros N.B."/>
            <person name="Smith C.D."/>
            <person name="Smith T.F."/>
            <person name="Spieth J."/>
            <person name="Stage D.E."/>
            <person name="Stark A."/>
            <person name="Stephan W."/>
            <person name="Strausberg R.L."/>
            <person name="Strempel S."/>
            <person name="Sturgill D."/>
            <person name="Sutton G."/>
            <person name="Sutton G.G."/>
            <person name="Tao W."/>
            <person name="Teichmann S."/>
            <person name="Tobari Y.N."/>
            <person name="Tomimura Y."/>
            <person name="Tsolas J.M."/>
            <person name="Valente V.L."/>
            <person name="Venter E."/>
            <person name="Venter J.C."/>
            <person name="Vicario S."/>
            <person name="Vieira F.G."/>
            <person name="Vilella A.J."/>
            <person name="Villasante A."/>
            <person name="Walenz B."/>
            <person name="Wang J."/>
            <person name="Wasserman M."/>
            <person name="Watts T."/>
            <person name="Wilson D."/>
            <person name="Wilson R.K."/>
            <person name="Wing R.A."/>
            <person name="Wolfner M.F."/>
            <person name="Wong A."/>
            <person name="Wong G.K."/>
            <person name="Wu C.I."/>
            <person name="Wu G."/>
            <person name="Yamamoto D."/>
            <person name="Yang H.P."/>
            <person name="Yang S.P."/>
            <person name="Yorke J.A."/>
            <person name="Yoshida K."/>
            <person name="Zdobnov E."/>
            <person name="Zhang P."/>
            <person name="Zhang Y."/>
            <person name="Zimin A.V."/>
            <person name="Baldwin J."/>
            <person name="Abdouelleil A."/>
            <person name="Abdulkadir J."/>
            <person name="Abebe A."/>
            <person name="Abera B."/>
            <person name="Abreu J."/>
            <person name="Acer S.C."/>
            <person name="Aftuck L."/>
            <person name="Alexander A."/>
            <person name="An P."/>
            <person name="Anderson E."/>
            <person name="Anderson S."/>
            <person name="Arachi H."/>
            <person name="Azer M."/>
            <person name="Bachantsang P."/>
            <person name="Barry A."/>
            <person name="Bayul T."/>
            <person name="Berlin A."/>
            <person name="Bessette D."/>
            <person name="Bloom T."/>
            <person name="Blye J."/>
            <person name="Boguslavskiy L."/>
            <person name="Bonnet C."/>
            <person name="Boukhgalter B."/>
            <person name="Bourzgui I."/>
            <person name="Brown A."/>
            <person name="Cahill P."/>
            <person name="Channer S."/>
            <person name="Cheshatsang Y."/>
            <person name="Chuda L."/>
            <person name="Citroen M."/>
            <person name="Collymore A."/>
            <person name="Cooke P."/>
            <person name="Costello M."/>
            <person name="D'Aco K."/>
            <person name="Daza R."/>
            <person name="De Haan G."/>
            <person name="DeGray S."/>
            <person name="DeMaso C."/>
            <person name="Dhargay N."/>
            <person name="Dooley K."/>
            <person name="Dooley E."/>
            <person name="Doricent M."/>
            <person name="Dorje P."/>
            <person name="Dorjee K."/>
            <person name="Dupes A."/>
            <person name="Elong R."/>
            <person name="Falk J."/>
            <person name="Farina A."/>
            <person name="Faro S."/>
            <person name="Ferguson D."/>
            <person name="Fisher S."/>
            <person name="Foley C.D."/>
            <person name="Franke A."/>
            <person name="Friedrich D."/>
            <person name="Gadbois L."/>
            <person name="Gearin G."/>
            <person name="Gearin C.R."/>
            <person name="Giannoukos G."/>
            <person name="Goode T."/>
            <person name="Graham J."/>
            <person name="Grandbois E."/>
            <person name="Grewal S."/>
            <person name="Gyaltsen K."/>
            <person name="Hafez N."/>
            <person name="Hagos B."/>
            <person name="Hall J."/>
            <person name="Henson C."/>
            <person name="Hollinger A."/>
            <person name="Honan T."/>
            <person name="Huard M.D."/>
            <person name="Hughes L."/>
            <person name="Hurhula B."/>
            <person name="Husby M.E."/>
            <person name="Kamat A."/>
            <person name="Kanga B."/>
            <person name="Kashin S."/>
            <person name="Khazanovich D."/>
            <person name="Kisner P."/>
            <person name="Lance K."/>
            <person name="Lara M."/>
            <person name="Lee W."/>
            <person name="Lennon N."/>
            <person name="Letendre F."/>
            <person name="LeVine R."/>
            <person name="Lipovsky A."/>
            <person name="Liu X."/>
            <person name="Liu J."/>
            <person name="Liu S."/>
            <person name="Lokyitsang T."/>
            <person name="Lokyitsang Y."/>
            <person name="Lubonja R."/>
            <person name="Lui A."/>
            <person name="MacDonald P."/>
            <person name="Magnisalis V."/>
            <person name="Maru K."/>
            <person name="Matthews C."/>
            <person name="McCusker W."/>
            <person name="McDonough S."/>
            <person name="Mehta T."/>
            <person name="Meldrim J."/>
            <person name="Meneus L."/>
            <person name="Mihai O."/>
            <person name="Mihalev A."/>
            <person name="Mihova T."/>
            <person name="Mittelman R."/>
            <person name="Mlenga V."/>
            <person name="Montmayeur A."/>
            <person name="Mulrain L."/>
            <person name="Navidi A."/>
            <person name="Naylor J."/>
            <person name="Negash T."/>
            <person name="Nguyen T."/>
            <person name="Nguyen N."/>
            <person name="Nicol R."/>
            <person name="Norbu C."/>
            <person name="Norbu N."/>
            <person name="Novod N."/>
            <person name="O'Neill B."/>
            <person name="Osman S."/>
            <person name="Markiewicz E."/>
            <person name="Oyono O.L."/>
            <person name="Patti C."/>
            <person name="Phunkhang P."/>
            <person name="Pierre F."/>
            <person name="Priest M."/>
            <person name="Raghuraman S."/>
            <person name="Rege F."/>
            <person name="Reyes R."/>
            <person name="Rise C."/>
            <person name="Rogov P."/>
            <person name="Ross K."/>
            <person name="Ryan E."/>
            <person name="Settipalli S."/>
            <person name="Shea T."/>
            <person name="Sherpa N."/>
            <person name="Shi L."/>
            <person name="Shih D."/>
            <person name="Sparrow T."/>
            <person name="Spaulding J."/>
            <person name="Stalker J."/>
            <person name="Stange-Thomann N."/>
            <person name="Stavropoulos S."/>
            <person name="Stone C."/>
            <person name="Strader C."/>
            <person name="Tesfaye S."/>
            <person name="Thomson T."/>
            <person name="Thoulutsang Y."/>
            <person name="Thoulutsang D."/>
            <person name="Topham K."/>
            <person name="Topping I."/>
            <person name="Tsamla T."/>
            <person name="Vassiliev H."/>
            <person name="Vo A."/>
            <person name="Wangchuk T."/>
            <person name="Wangdi T."/>
            <person name="Weiand M."/>
            <person name="Wilkinson J."/>
            <person name="Wilson A."/>
            <person name="Yadav S."/>
            <person name="Young G."/>
            <person name="Yu Q."/>
            <person name="Zembek L."/>
            <person name="Zhong D."/>
            <person name="Zimmer A."/>
            <person name="Zwirko Z."/>
            <person name="Jaffe D.B."/>
            <person name="Alvarez P."/>
            <person name="Brockman W."/>
            <person name="Butler J."/>
            <person name="Chin C."/>
            <person name="Gnerre S."/>
            <person name="Grabherr M."/>
            <person name="Kleber M."/>
            <person name="Mauceli E."/>
            <person name="MacCallum I."/>
        </authorList>
    </citation>
    <scope>NUCLEOTIDE SEQUENCE [LARGE SCALE GENOMIC DNA]</scope>
    <source>
        <strain evidence="2">MSH-3 / Tucson 14011-0111.49</strain>
    </source>
</reference>
<accession>B4GTU9</accession>
<evidence type="ECO:0000313" key="2">
    <source>
        <dbReference type="Proteomes" id="UP000008744"/>
    </source>
</evidence>
<dbReference type="HOGENOM" id="CLU_2443141_0_0_1"/>
<organism evidence="2">
    <name type="scientific">Drosophila persimilis</name>
    <name type="common">Fruit fly</name>
    <dbReference type="NCBI Taxonomy" id="7234"/>
    <lineage>
        <taxon>Eukaryota</taxon>
        <taxon>Metazoa</taxon>
        <taxon>Ecdysozoa</taxon>
        <taxon>Arthropoda</taxon>
        <taxon>Hexapoda</taxon>
        <taxon>Insecta</taxon>
        <taxon>Pterygota</taxon>
        <taxon>Neoptera</taxon>
        <taxon>Endopterygota</taxon>
        <taxon>Diptera</taxon>
        <taxon>Brachycera</taxon>
        <taxon>Muscomorpha</taxon>
        <taxon>Ephydroidea</taxon>
        <taxon>Drosophilidae</taxon>
        <taxon>Drosophila</taxon>
        <taxon>Sophophora</taxon>
    </lineage>
</organism>
<protein>
    <submittedName>
        <fullName evidence="1">GL14206</fullName>
    </submittedName>
</protein>
<keyword evidence="2" id="KW-1185">Reference proteome</keyword>
<gene>
    <name evidence="1" type="primary">Dper\GL14206</name>
    <name evidence="1" type="ORF">Dper_GL14206</name>
</gene>
<dbReference type="OMA" id="HVINHNY"/>
<dbReference type="Proteomes" id="UP000008744">
    <property type="component" value="Unassembled WGS sequence"/>
</dbReference>
<sequence>MERTVVADLAKVFNARPRSWPEKPRPHVINHNYGMPLSDRSQDVAKMIVLKAKDQSLSIASQTSSRAASPQYVAPALAFFAFEARSPLLF</sequence>